<sequence length="103" mass="11681">MLNDRPTTDGALRLRSHIPLPDTYVQRQNYVVETLRLRSGANQLNLAHQSSYHGSPEKQPTVPDSWCFVEIAIGLKVTNLRGLSVGKNRVIHSRYAACRLYLH</sequence>
<comment type="caution">
    <text evidence="1">The sequence shown here is derived from an EMBL/GenBank/DDBJ whole genome shotgun (WGS) entry which is preliminary data.</text>
</comment>
<organism evidence="1 2">
    <name type="scientific">Photorhabdus khanii</name>
    <dbReference type="NCBI Taxonomy" id="1004150"/>
    <lineage>
        <taxon>Bacteria</taxon>
        <taxon>Pseudomonadati</taxon>
        <taxon>Pseudomonadota</taxon>
        <taxon>Gammaproteobacteria</taxon>
        <taxon>Enterobacterales</taxon>
        <taxon>Morganellaceae</taxon>
        <taxon>Photorhabdus</taxon>
    </lineage>
</organism>
<dbReference type="RefSeq" id="WP_152964045.1">
    <property type="nucleotide sequence ID" value="NZ_CAWOZU010000007.1"/>
</dbReference>
<evidence type="ECO:0000313" key="1">
    <source>
        <dbReference type="EMBL" id="MQL50356.1"/>
    </source>
</evidence>
<dbReference type="Proteomes" id="UP000481739">
    <property type="component" value="Unassembled WGS sequence"/>
</dbReference>
<evidence type="ECO:0000313" key="2">
    <source>
        <dbReference type="Proteomes" id="UP000481739"/>
    </source>
</evidence>
<dbReference type="AlphaFoldDB" id="A0A7C9GLP1"/>
<accession>A0A7C9GLP1</accession>
<name>A0A7C9GLP1_9GAMM</name>
<gene>
    <name evidence="1" type="ORF">GEA64_21435</name>
</gene>
<dbReference type="EMBL" id="WHZZ01000016">
    <property type="protein sequence ID" value="MQL50356.1"/>
    <property type="molecule type" value="Genomic_DNA"/>
</dbReference>
<proteinExistence type="predicted"/>
<reference evidence="1 2" key="1">
    <citation type="journal article" date="2019" name="Nature">
        <title>A new antibiotic selectively kills Gram-negative pathogens.</title>
        <authorList>
            <person name="Imai Y."/>
            <person name="Meyer K.J."/>
            <person name="Iinishi A."/>
            <person name="Favre-Godal Q."/>
            <person name="Green R."/>
            <person name="Manuse S."/>
            <person name="Caboni M."/>
            <person name="Mori M."/>
            <person name="Niles S."/>
            <person name="Ghiglieri M."/>
            <person name="Honrao C."/>
            <person name="Ma X."/>
            <person name="Guo J.J."/>
            <person name="Makriyannis A."/>
            <person name="Linares-Otoya L."/>
            <person name="Boehringer N."/>
            <person name="Wuisan Z.G."/>
            <person name="Kaur H."/>
            <person name="Wu R."/>
            <person name="Mateus A."/>
            <person name="Typas A."/>
            <person name="Savitski M.M."/>
            <person name="Espinoza J.L."/>
            <person name="O'Rourke A."/>
            <person name="Nelson K.E."/>
            <person name="Hiller S."/>
            <person name="Noinaj N."/>
            <person name="Schaeberle T.F."/>
            <person name="D'Onofrio A."/>
            <person name="Lewis K."/>
        </authorList>
    </citation>
    <scope>NUCLEOTIDE SEQUENCE [LARGE SCALE GENOMIC DNA]</scope>
    <source>
        <strain evidence="1 2">HGB 1456</strain>
    </source>
</reference>
<protein>
    <submittedName>
        <fullName evidence="1">Uncharacterized protein</fullName>
    </submittedName>
</protein>